<gene>
    <name evidence="1" type="ORF">BVG16_27225</name>
</gene>
<dbReference type="OrthoDB" id="9813301at2"/>
<keyword evidence="2" id="KW-1185">Reference proteome</keyword>
<organism evidence="1 2">
    <name type="scientific">Paenibacillus selenitireducens</name>
    <dbReference type="NCBI Taxonomy" id="1324314"/>
    <lineage>
        <taxon>Bacteria</taxon>
        <taxon>Bacillati</taxon>
        <taxon>Bacillota</taxon>
        <taxon>Bacilli</taxon>
        <taxon>Bacillales</taxon>
        <taxon>Paenibacillaceae</taxon>
        <taxon>Paenibacillus</taxon>
    </lineage>
</organism>
<dbReference type="Proteomes" id="UP000190188">
    <property type="component" value="Unassembled WGS sequence"/>
</dbReference>
<dbReference type="AlphaFoldDB" id="A0A1T2X1R3"/>
<evidence type="ECO:0000313" key="2">
    <source>
        <dbReference type="Proteomes" id="UP000190188"/>
    </source>
</evidence>
<dbReference type="RefSeq" id="WP_078502347.1">
    <property type="nucleotide sequence ID" value="NZ_MSZX01000014.1"/>
</dbReference>
<proteinExistence type="predicted"/>
<dbReference type="STRING" id="1324314.BVG16_27225"/>
<sequence>MKPVERSKLRIYLGTMYYRSRRFVEWLVGKAKFARNKQEELLPHSIFQHQTPLIRHLKDVDMWLQHNKVTNLKQAIQRLNHIFLKSSEA</sequence>
<protein>
    <submittedName>
        <fullName evidence="1">Uncharacterized protein</fullName>
    </submittedName>
</protein>
<accession>A0A1T2X1R3</accession>
<reference evidence="1 2" key="1">
    <citation type="submission" date="2017-01" db="EMBL/GenBank/DDBJ databases">
        <title>Genome analysis of Paenibacillus selenitrireducens ES3-24.</title>
        <authorList>
            <person name="Xu D."/>
            <person name="Yao R."/>
            <person name="Zheng S."/>
        </authorList>
    </citation>
    <scope>NUCLEOTIDE SEQUENCE [LARGE SCALE GENOMIC DNA]</scope>
    <source>
        <strain evidence="1 2">ES3-24</strain>
    </source>
</reference>
<evidence type="ECO:0000313" key="1">
    <source>
        <dbReference type="EMBL" id="OPA73777.1"/>
    </source>
</evidence>
<comment type="caution">
    <text evidence="1">The sequence shown here is derived from an EMBL/GenBank/DDBJ whole genome shotgun (WGS) entry which is preliminary data.</text>
</comment>
<name>A0A1T2X1R3_9BACL</name>
<dbReference type="EMBL" id="MSZX01000014">
    <property type="protein sequence ID" value="OPA73777.1"/>
    <property type="molecule type" value="Genomic_DNA"/>
</dbReference>